<dbReference type="EMBL" id="CAJNOR010002681">
    <property type="protein sequence ID" value="CAF1327386.1"/>
    <property type="molecule type" value="Genomic_DNA"/>
</dbReference>
<feature type="transmembrane region" description="Helical" evidence="1">
    <location>
        <begin position="567"/>
        <end position="589"/>
    </location>
</feature>
<keyword evidence="2" id="KW-0732">Signal</keyword>
<feature type="chain" id="PRO_5032668391" evidence="2">
    <location>
        <begin position="17"/>
        <end position="894"/>
    </location>
</feature>
<feature type="signal peptide" evidence="2">
    <location>
        <begin position="1"/>
        <end position="16"/>
    </location>
</feature>
<proteinExistence type="predicted"/>
<organism evidence="3 4">
    <name type="scientific">Adineta ricciae</name>
    <name type="common">Rotifer</name>
    <dbReference type="NCBI Taxonomy" id="249248"/>
    <lineage>
        <taxon>Eukaryota</taxon>
        <taxon>Metazoa</taxon>
        <taxon>Spiralia</taxon>
        <taxon>Gnathifera</taxon>
        <taxon>Rotifera</taxon>
        <taxon>Eurotatoria</taxon>
        <taxon>Bdelloidea</taxon>
        <taxon>Adinetida</taxon>
        <taxon>Adinetidae</taxon>
        <taxon>Adineta</taxon>
    </lineage>
</organism>
<keyword evidence="4" id="KW-1185">Reference proteome</keyword>
<evidence type="ECO:0000313" key="3">
    <source>
        <dbReference type="EMBL" id="CAF1327386.1"/>
    </source>
</evidence>
<sequence>MFVRLIKLFFFQLILSETFTFHQSYFSISEDRYLSLWIDTTKEALHLHGYDINAQTWNSSNYEAFSNFSFASSYQYTDIHRELDRITNIIAINASHIVCLGINKNNEYEIFLIKIIVYVYSSIMLYDTKIQILNEQIIENGGEDYILVFDRRLSNDVYIFSSSGIIVYNLETYEIQIFLSIDHSSDLQYFRQRFLNIIVINENHLLIATEHLPVKEEYWSGPRLVYVRIDFKNSSLNFTILDYKTIHLTGIECGNIADISISMSINIFGDILIGIPSCDCVFVFTLDFNKMKFGSSVKNICPDDLAEEFGHSVQWIRDNSRLFAVLSFDCVTNFAKSAVYFYDYNDERLIIQNTFPNNQQEIVNEGGIPFIYELISVKENYFGIVIYYSREDWYFLLMPLEIVGGYFMSGFNLDSDYSDTYQLGKISICPSGMYRNSNQLIGHCSHCPSGEKSPSDGKAQCEKCKNMKKCLSLGTISEEYEYENVIQIVNYPSTSDSNSFDDIILSNIFHFRCLLYSPIFWMFIILSVSLILLISIIIASYFPSTFRYRLTILQIFSQIDLIGQGRLWIGGIASCGIFVLIIFSTLFSIEYLHLYPIENSKYSSFSCDSHVLNAKFRSGLQLLALPKSDEERPIFDLLDEQQFTIVINFINTIIDCTPSILNLKQVNNHFFVTPSYNCSRNETSSTLTFQIESLTHFAHTIIEIESVLSISTLQICLQGSNKTIENGKYEIRTLFACQFYSDVNHTISSIPHFDIILTKVINQTEALDDSQTRKYSGLWIPLFKGKDVTTKGIFRLENNYQRYSRLRTRITIQLVESEFFIENYQEPIARKFEILFHNFLFLGVFIELFSLVFLIIKLILLPLVRIIFKQIFKFIHFYRHKPKQRTSPVQKTTF</sequence>
<keyword evidence="1" id="KW-0472">Membrane</keyword>
<accession>A0A815FKP1</accession>
<dbReference type="AlphaFoldDB" id="A0A815FKP1"/>
<gene>
    <name evidence="3" type="ORF">XAT740_LOCUS30248</name>
</gene>
<keyword evidence="1" id="KW-0812">Transmembrane</keyword>
<evidence type="ECO:0000256" key="2">
    <source>
        <dbReference type="SAM" id="SignalP"/>
    </source>
</evidence>
<protein>
    <submittedName>
        <fullName evidence="3">Uncharacterized protein</fullName>
    </submittedName>
</protein>
<comment type="caution">
    <text evidence="3">The sequence shown here is derived from an EMBL/GenBank/DDBJ whole genome shotgun (WGS) entry which is preliminary data.</text>
</comment>
<dbReference type="Proteomes" id="UP000663828">
    <property type="component" value="Unassembled WGS sequence"/>
</dbReference>
<name>A0A815FKP1_ADIRI</name>
<feature type="transmembrane region" description="Helical" evidence="1">
    <location>
        <begin position="519"/>
        <end position="546"/>
    </location>
</feature>
<keyword evidence="1" id="KW-1133">Transmembrane helix</keyword>
<reference evidence="3" key="1">
    <citation type="submission" date="2021-02" db="EMBL/GenBank/DDBJ databases">
        <authorList>
            <person name="Nowell W R."/>
        </authorList>
    </citation>
    <scope>NUCLEOTIDE SEQUENCE</scope>
</reference>
<evidence type="ECO:0000313" key="4">
    <source>
        <dbReference type="Proteomes" id="UP000663828"/>
    </source>
</evidence>
<feature type="transmembrane region" description="Helical" evidence="1">
    <location>
        <begin position="839"/>
        <end position="864"/>
    </location>
</feature>
<evidence type="ECO:0000256" key="1">
    <source>
        <dbReference type="SAM" id="Phobius"/>
    </source>
</evidence>